<evidence type="ECO:0000313" key="3">
    <source>
        <dbReference type="EMBL" id="MBC2864714.1"/>
    </source>
</evidence>
<accession>A0A7X1LPM7</accession>
<dbReference type="InterPro" id="IPR025326">
    <property type="entry name" value="DUF4232"/>
</dbReference>
<dbReference type="AlphaFoldDB" id="A0A7X1LPM7"/>
<dbReference type="EMBL" id="JACMHY010000002">
    <property type="protein sequence ID" value="MBC2864714.1"/>
    <property type="molecule type" value="Genomic_DNA"/>
</dbReference>
<gene>
    <name evidence="3" type="ORF">H1R13_06820</name>
</gene>
<dbReference type="OrthoDB" id="4211455at2"/>
<protein>
    <submittedName>
        <fullName evidence="3">DUF4232 domain-containing protein</fullName>
    </submittedName>
</protein>
<feature type="region of interest" description="Disordered" evidence="1">
    <location>
        <begin position="67"/>
        <end position="103"/>
    </location>
</feature>
<evidence type="ECO:0000313" key="4">
    <source>
        <dbReference type="Proteomes" id="UP000517694"/>
    </source>
</evidence>
<comment type="caution">
    <text evidence="3">The sequence shown here is derived from an EMBL/GenBank/DDBJ whole genome shotgun (WGS) entry which is preliminary data.</text>
</comment>
<feature type="domain" description="DUF4232" evidence="2">
    <location>
        <begin position="25"/>
        <end position="156"/>
    </location>
</feature>
<organism evidence="3 4">
    <name type="scientific">Streptomyces mexicanus</name>
    <dbReference type="NCBI Taxonomy" id="178566"/>
    <lineage>
        <taxon>Bacteria</taxon>
        <taxon>Bacillati</taxon>
        <taxon>Actinomycetota</taxon>
        <taxon>Actinomycetes</taxon>
        <taxon>Kitasatosporales</taxon>
        <taxon>Streptomycetaceae</taxon>
        <taxon>Streptomyces</taxon>
    </lineage>
</organism>
<proteinExistence type="predicted"/>
<reference evidence="3 4" key="1">
    <citation type="submission" date="2020-08" db="EMBL/GenBank/DDBJ databases">
        <title>Whole-Genome Sequence of French Clinical Streptomyces mexicanus Strain Q0842.</title>
        <authorList>
            <person name="Boxberger M."/>
            <person name="La Scola B."/>
        </authorList>
    </citation>
    <scope>NUCLEOTIDE SEQUENCE [LARGE SCALE GENOMIC DNA]</scope>
    <source>
        <strain evidence="3 4">Marseille-Q0842</strain>
    </source>
</reference>
<dbReference type="Proteomes" id="UP000517694">
    <property type="component" value="Unassembled WGS sequence"/>
</dbReference>
<dbReference type="Pfam" id="PF14016">
    <property type="entry name" value="DUF4232"/>
    <property type="match status" value="1"/>
</dbReference>
<evidence type="ECO:0000256" key="1">
    <source>
        <dbReference type="SAM" id="MobiDB-lite"/>
    </source>
</evidence>
<sequence>MVPVAVLLPATATAAGHAAARTATCAQRQLAVEARAVSADPTVVRVRVTSRAGHGCTVGPIPTVTFGNLDGTAQPVPAGPSGPSDPSGPSAPFDPSAPLDPSGSYRLDPGRTAYAAVRTVTDPTDPSVRRVDTLTVAAHPAHRGRTFTAAALGAGSAIRVWEPVTTRWQASAAAADRAIGLSR</sequence>
<name>A0A7X1LPM7_9ACTN</name>
<evidence type="ECO:0000259" key="2">
    <source>
        <dbReference type="Pfam" id="PF14016"/>
    </source>
</evidence>
<feature type="compositionally biased region" description="Low complexity" evidence="1">
    <location>
        <begin position="79"/>
        <end position="97"/>
    </location>
</feature>
<keyword evidence="4" id="KW-1185">Reference proteome</keyword>